<accession>A0ABQ4UMF6</accession>
<sequence length="211" mass="22779">MTRPSSLQSFIEAASIAFERAAPSAHARSVLRGVFDQLSQEPRDTETAVADPSGETVGRPPVCGLLPRIYASVDATHPLSPLIASFEQLEPCLAWQRAIDTNGTGSADFRDGHADVMIVGPRGYEARSDVWLGASLLAPHVRYPDHKHAPQEVYLVASDGEFQHGDSDWFSPGPGGSFYNSPNIKHAMRAGDDPLFAFWALLPSSKQSGHS</sequence>
<dbReference type="Pfam" id="PF16867">
    <property type="entry name" value="DMSP_lyase"/>
    <property type="match status" value="1"/>
</dbReference>
<dbReference type="InterPro" id="IPR014710">
    <property type="entry name" value="RmlC-like_jellyroll"/>
</dbReference>
<dbReference type="Gene3D" id="2.60.120.10">
    <property type="entry name" value="Jelly Rolls"/>
    <property type="match status" value="1"/>
</dbReference>
<evidence type="ECO:0000313" key="1">
    <source>
        <dbReference type="EMBL" id="GJE68454.1"/>
    </source>
</evidence>
<evidence type="ECO:0008006" key="3">
    <source>
        <dbReference type="Google" id="ProtNLM"/>
    </source>
</evidence>
<dbReference type="InterPro" id="IPR031723">
    <property type="entry name" value="DMSP_lyase"/>
</dbReference>
<gene>
    <name evidence="1" type="ORF">LNAOJCKE_5698</name>
</gene>
<proteinExistence type="predicted"/>
<dbReference type="SUPFAM" id="SSF51182">
    <property type="entry name" value="RmlC-like cupins"/>
    <property type="match status" value="1"/>
</dbReference>
<protein>
    <recommendedName>
        <fullName evidence="3">Transcriptional regulator</fullName>
    </recommendedName>
</protein>
<dbReference type="InterPro" id="IPR011051">
    <property type="entry name" value="RmlC_Cupin_sf"/>
</dbReference>
<dbReference type="EMBL" id="BPRC01000075">
    <property type="protein sequence ID" value="GJE68454.1"/>
    <property type="molecule type" value="Genomic_DNA"/>
</dbReference>
<name>A0ABQ4UMF6_9HYPH</name>
<dbReference type="Proteomes" id="UP001055039">
    <property type="component" value="Unassembled WGS sequence"/>
</dbReference>
<comment type="caution">
    <text evidence="1">The sequence shown here is derived from an EMBL/GenBank/DDBJ whole genome shotgun (WGS) entry which is preliminary data.</text>
</comment>
<keyword evidence="2" id="KW-1185">Reference proteome</keyword>
<reference evidence="1" key="1">
    <citation type="journal article" date="2021" name="Front. Microbiol.">
        <title>Comprehensive Comparative Genomics and Phenotyping of Methylobacterium Species.</title>
        <authorList>
            <person name="Alessa O."/>
            <person name="Ogura Y."/>
            <person name="Fujitani Y."/>
            <person name="Takami H."/>
            <person name="Hayashi T."/>
            <person name="Sahin N."/>
            <person name="Tani A."/>
        </authorList>
    </citation>
    <scope>NUCLEOTIDE SEQUENCE</scope>
    <source>
        <strain evidence="1">NBRC 15686</strain>
    </source>
</reference>
<dbReference type="RefSeq" id="WP_238229204.1">
    <property type="nucleotide sequence ID" value="NZ_BAAADH010000036.1"/>
</dbReference>
<organism evidence="1 2">
    <name type="scientific">Methylorubrum aminovorans</name>
    <dbReference type="NCBI Taxonomy" id="269069"/>
    <lineage>
        <taxon>Bacteria</taxon>
        <taxon>Pseudomonadati</taxon>
        <taxon>Pseudomonadota</taxon>
        <taxon>Alphaproteobacteria</taxon>
        <taxon>Hyphomicrobiales</taxon>
        <taxon>Methylobacteriaceae</taxon>
        <taxon>Methylorubrum</taxon>
    </lineage>
</organism>
<reference evidence="1" key="2">
    <citation type="submission" date="2021-08" db="EMBL/GenBank/DDBJ databases">
        <authorList>
            <person name="Tani A."/>
            <person name="Ola A."/>
            <person name="Ogura Y."/>
            <person name="Katsura K."/>
            <person name="Hayashi T."/>
        </authorList>
    </citation>
    <scope>NUCLEOTIDE SEQUENCE</scope>
    <source>
        <strain evidence="1">NBRC 15686</strain>
    </source>
</reference>
<evidence type="ECO:0000313" key="2">
    <source>
        <dbReference type="Proteomes" id="UP001055039"/>
    </source>
</evidence>